<name>A0A0F9K0Z0_9ZZZZ</name>
<dbReference type="InterPro" id="IPR021133">
    <property type="entry name" value="HEAT_type_2"/>
</dbReference>
<accession>A0A0F9K0Z0</accession>
<dbReference type="GO" id="GO:0016491">
    <property type="term" value="F:oxidoreductase activity"/>
    <property type="evidence" value="ECO:0007669"/>
    <property type="project" value="TreeGrafter"/>
</dbReference>
<dbReference type="PANTHER" id="PTHR12697:SF5">
    <property type="entry name" value="DEOXYHYPUSINE HYDROXYLASE"/>
    <property type="match status" value="1"/>
</dbReference>
<sequence>TDQSIPSLIMACNDEDEGVRMEVAKAFGELGADAQEAIPELMKCLKDVNWKVRTASAQSISLIGRESITAIPSLISALGDNDWRVRYRIINTLSEIGEEAVPHLINKLSSKSAIVRKGAIDALSEMKIADPKIINSISLLLTDTVEAVRGKAADALRNIGKEAIPVLIEKYVFYSKNYVFHFIIPISNKKMQILIISAIGGIGEEAKDALPFVIERLTDKRKLIRVEAARTLGRIGKESELAAVALFHALTDKKSLIRKEAALALGKVGYSAGLGISSLIITLRDKNPDVRWRASDTLGIIGESFSDILKGALELDDKEAIFKAVELLRIGIKEIVSGLTDLRQDKCDYVCEAALNALDTLTEE</sequence>
<dbReference type="InterPro" id="IPR016024">
    <property type="entry name" value="ARM-type_fold"/>
</dbReference>
<evidence type="ECO:0000313" key="2">
    <source>
        <dbReference type="EMBL" id="KKM04843.1"/>
    </source>
</evidence>
<comment type="function">
    <text evidence="1">Catalyzes the hydroxylation of the N(6)-(4-aminobutyl)-L-lysine intermediate produced by deoxyhypusine synthase/DHPS on a critical lysine of the eukaryotic translation initiation factor 5A/eIF-5A. This is the second step of the post-translational modification of that lysine into an unusual amino acid residue named hypusine. Hypusination is unique to mature eIF-5A factor and is essential for its function.</text>
</comment>
<dbReference type="PROSITE" id="PS50077">
    <property type="entry name" value="HEAT_REPEAT"/>
    <property type="match status" value="1"/>
</dbReference>
<dbReference type="SMART" id="SM00567">
    <property type="entry name" value="EZ_HEAT"/>
    <property type="match status" value="7"/>
</dbReference>
<evidence type="ECO:0008006" key="3">
    <source>
        <dbReference type="Google" id="ProtNLM"/>
    </source>
</evidence>
<dbReference type="AlphaFoldDB" id="A0A0F9K0Z0"/>
<dbReference type="Gene3D" id="1.25.10.10">
    <property type="entry name" value="Leucine-rich Repeat Variant"/>
    <property type="match status" value="3"/>
</dbReference>
<gene>
    <name evidence="2" type="ORF">LCGC14_1760140</name>
</gene>
<dbReference type="Pfam" id="PF13646">
    <property type="entry name" value="HEAT_2"/>
    <property type="match status" value="2"/>
</dbReference>
<dbReference type="InterPro" id="IPR011989">
    <property type="entry name" value="ARM-like"/>
</dbReference>
<organism evidence="2">
    <name type="scientific">marine sediment metagenome</name>
    <dbReference type="NCBI Taxonomy" id="412755"/>
    <lineage>
        <taxon>unclassified sequences</taxon>
        <taxon>metagenomes</taxon>
        <taxon>ecological metagenomes</taxon>
    </lineage>
</organism>
<feature type="non-terminal residue" evidence="2">
    <location>
        <position position="1"/>
    </location>
</feature>
<dbReference type="InterPro" id="IPR004155">
    <property type="entry name" value="PBS_lyase_HEAT"/>
</dbReference>
<comment type="caution">
    <text evidence="2">The sequence shown here is derived from an EMBL/GenBank/DDBJ whole genome shotgun (WGS) entry which is preliminary data.</text>
</comment>
<evidence type="ECO:0000256" key="1">
    <source>
        <dbReference type="ARBA" id="ARBA00045876"/>
    </source>
</evidence>
<dbReference type="Pfam" id="PF03130">
    <property type="entry name" value="HEAT_PBS"/>
    <property type="match status" value="1"/>
</dbReference>
<dbReference type="PANTHER" id="PTHR12697">
    <property type="entry name" value="PBS LYASE HEAT-LIKE PROTEIN"/>
    <property type="match status" value="1"/>
</dbReference>
<reference evidence="2" key="1">
    <citation type="journal article" date="2015" name="Nature">
        <title>Complex archaea that bridge the gap between prokaryotes and eukaryotes.</title>
        <authorList>
            <person name="Spang A."/>
            <person name="Saw J.H."/>
            <person name="Jorgensen S.L."/>
            <person name="Zaremba-Niedzwiedzka K."/>
            <person name="Martijn J."/>
            <person name="Lind A.E."/>
            <person name="van Eijk R."/>
            <person name="Schleper C."/>
            <person name="Guy L."/>
            <person name="Ettema T.J."/>
        </authorList>
    </citation>
    <scope>NUCLEOTIDE SEQUENCE</scope>
</reference>
<dbReference type="EMBL" id="LAZR01016363">
    <property type="protein sequence ID" value="KKM04843.1"/>
    <property type="molecule type" value="Genomic_DNA"/>
</dbReference>
<proteinExistence type="predicted"/>
<protein>
    <recommendedName>
        <fullName evidence="3">HEAT repeat domain-containing protein</fullName>
    </recommendedName>
</protein>
<dbReference type="SUPFAM" id="SSF48371">
    <property type="entry name" value="ARM repeat"/>
    <property type="match status" value="1"/>
</dbReference>